<dbReference type="InterPro" id="IPR007712">
    <property type="entry name" value="RelE/ParE_toxin"/>
</dbReference>
<name>A0A6L6LFU0_STRPA</name>
<evidence type="ECO:0000256" key="1">
    <source>
        <dbReference type="ARBA" id="ARBA00006226"/>
    </source>
</evidence>
<dbReference type="EMBL" id="WMZA01000006">
    <property type="protein sequence ID" value="MTR63721.1"/>
    <property type="molecule type" value="Genomic_DNA"/>
</dbReference>
<organism evidence="3 4">
    <name type="scientific">Streptococcus parasanguinis</name>
    <dbReference type="NCBI Taxonomy" id="1318"/>
    <lineage>
        <taxon>Bacteria</taxon>
        <taxon>Bacillati</taxon>
        <taxon>Bacillota</taxon>
        <taxon>Bacilli</taxon>
        <taxon>Lactobacillales</taxon>
        <taxon>Streptococcaceae</taxon>
        <taxon>Streptococcus</taxon>
    </lineage>
</organism>
<dbReference type="SUPFAM" id="SSF143011">
    <property type="entry name" value="RelE-like"/>
    <property type="match status" value="1"/>
</dbReference>
<comment type="caution">
    <text evidence="3">The sequence shown here is derived from an EMBL/GenBank/DDBJ whole genome shotgun (WGS) entry which is preliminary data.</text>
</comment>
<dbReference type="PANTHER" id="PTHR35601:SF1">
    <property type="entry name" value="TOXIN RELE"/>
    <property type="match status" value="1"/>
</dbReference>
<evidence type="ECO:0000313" key="3">
    <source>
        <dbReference type="EMBL" id="MTR63721.1"/>
    </source>
</evidence>
<gene>
    <name evidence="3" type="ORF">GMC80_10435</name>
</gene>
<proteinExistence type="inferred from homology"/>
<evidence type="ECO:0000256" key="2">
    <source>
        <dbReference type="ARBA" id="ARBA00022649"/>
    </source>
</evidence>
<dbReference type="RefSeq" id="WP_155168440.1">
    <property type="nucleotide sequence ID" value="NZ_JADNLT010000025.1"/>
</dbReference>
<protein>
    <submittedName>
        <fullName evidence="3">Type II toxin-antitoxin system mRNA interferase toxin, RelE/StbE family</fullName>
    </submittedName>
</protein>
<dbReference type="AlphaFoldDB" id="A0A6L6LFU0"/>
<dbReference type="Gene3D" id="3.30.2310.20">
    <property type="entry name" value="RelE-like"/>
    <property type="match status" value="1"/>
</dbReference>
<dbReference type="Pfam" id="PF05016">
    <property type="entry name" value="ParE_toxin"/>
    <property type="match status" value="1"/>
</dbReference>
<sequence length="93" mass="11077">MAKYKVEYADTFDKAMKKLDRRDQRFIIHWIDQHLNNVDFPTSPGKSLKGNFSGYVRFRVGNYRIIAEVDNDKFVITNMTVGHRSEVYKIRKF</sequence>
<comment type="similarity">
    <text evidence="1">Belongs to the RelE toxin family.</text>
</comment>
<dbReference type="PANTHER" id="PTHR35601">
    <property type="entry name" value="TOXIN RELE"/>
    <property type="match status" value="1"/>
</dbReference>
<dbReference type="InterPro" id="IPR035093">
    <property type="entry name" value="RelE/ParE_toxin_dom_sf"/>
</dbReference>
<accession>A0A6L6LFU0</accession>
<reference evidence="3 4" key="1">
    <citation type="journal article" date="2019" name="Nat. Med.">
        <title>A library of human gut bacterial isolates paired with longitudinal multiomics data enables mechanistic microbiome research.</title>
        <authorList>
            <person name="Poyet M."/>
            <person name="Groussin M."/>
            <person name="Gibbons S.M."/>
            <person name="Avila-Pacheco J."/>
            <person name="Jiang X."/>
            <person name="Kearney S.M."/>
            <person name="Perrotta A.R."/>
            <person name="Berdy B."/>
            <person name="Zhao S."/>
            <person name="Lieberman T.D."/>
            <person name="Swanson P.K."/>
            <person name="Smith M."/>
            <person name="Roesemann S."/>
            <person name="Alexander J.E."/>
            <person name="Rich S.A."/>
            <person name="Livny J."/>
            <person name="Vlamakis H."/>
            <person name="Clish C."/>
            <person name="Bullock K."/>
            <person name="Deik A."/>
            <person name="Scott J."/>
            <person name="Pierce K.A."/>
            <person name="Xavier R.J."/>
            <person name="Alm E.J."/>
        </authorList>
    </citation>
    <scope>NUCLEOTIDE SEQUENCE [LARGE SCALE GENOMIC DNA]</scope>
    <source>
        <strain evidence="3 4">BIOML-A10</strain>
    </source>
</reference>
<keyword evidence="2" id="KW-1277">Toxin-antitoxin system</keyword>
<dbReference type="Proteomes" id="UP000462658">
    <property type="component" value="Unassembled WGS sequence"/>
</dbReference>
<evidence type="ECO:0000313" key="4">
    <source>
        <dbReference type="Proteomes" id="UP000462658"/>
    </source>
</evidence>